<feature type="compositionally biased region" description="Low complexity" evidence="1">
    <location>
        <begin position="198"/>
        <end position="223"/>
    </location>
</feature>
<dbReference type="GO" id="GO:0004619">
    <property type="term" value="F:phosphoglycerate mutase activity"/>
    <property type="evidence" value="ECO:0007669"/>
    <property type="project" value="UniProtKB-EC"/>
</dbReference>
<dbReference type="EMBL" id="JAGIOH010000001">
    <property type="protein sequence ID" value="MBP2402737.1"/>
    <property type="molecule type" value="Genomic_DNA"/>
</dbReference>
<comment type="caution">
    <text evidence="2">The sequence shown here is derived from an EMBL/GenBank/DDBJ whole genome shotgun (WGS) entry which is preliminary data.</text>
</comment>
<dbReference type="InterPro" id="IPR013078">
    <property type="entry name" value="His_Pase_superF_clade-1"/>
</dbReference>
<evidence type="ECO:0000313" key="3">
    <source>
        <dbReference type="Proteomes" id="UP001519291"/>
    </source>
</evidence>
<dbReference type="SUPFAM" id="SSF53254">
    <property type="entry name" value="Phosphoglycerate mutase-like"/>
    <property type="match status" value="1"/>
</dbReference>
<protein>
    <submittedName>
        <fullName evidence="2">Phosphoglycerate mutase</fullName>
        <ecNumber evidence="2">5.4.2.12</ecNumber>
    </submittedName>
</protein>
<dbReference type="CDD" id="cd07067">
    <property type="entry name" value="HP_PGM_like"/>
    <property type="match status" value="1"/>
</dbReference>
<dbReference type="Gene3D" id="3.40.50.1240">
    <property type="entry name" value="Phosphoglycerate mutase-like"/>
    <property type="match status" value="1"/>
</dbReference>
<accession>A0ABS4Y1V3</accession>
<dbReference type="EC" id="5.4.2.12" evidence="2"/>
<dbReference type="PANTHER" id="PTHR48100">
    <property type="entry name" value="BROAD-SPECIFICITY PHOSPHATASE YOR283W-RELATED"/>
    <property type="match status" value="1"/>
</dbReference>
<feature type="region of interest" description="Disordered" evidence="1">
    <location>
        <begin position="192"/>
        <end position="252"/>
    </location>
</feature>
<reference evidence="2 3" key="1">
    <citation type="submission" date="2021-03" db="EMBL/GenBank/DDBJ databases">
        <title>Sequencing the genomes of 1000 actinobacteria strains.</title>
        <authorList>
            <person name="Klenk H.-P."/>
        </authorList>
    </citation>
    <scope>NUCLEOTIDE SEQUENCE [LARGE SCALE GENOMIC DNA]</scope>
    <source>
        <strain evidence="2 3">DSM 41480</strain>
    </source>
</reference>
<sequence>MSELLLVRHGETEWSRSGRHTGLTDVPLTEVGEGQATALRPLLAERTVSLVLASPLGRAVRTAELAGLTDIHTDPDLREWDYGGYEGVTTPEIQRTRPDWYLWDDGVIPGPAGHPGETLEEVGARADRVLARIASRLEPADDGDVVLVAHGHFLRVLTARRLGLPPAAGALFRLDTATVSRIGTEHGRPALVAWNTPSAGTSGKAGTSGTSGSSGASGSGASAVAIPDGAPETASDASPGRVGTGAGAASAR</sequence>
<dbReference type="SMART" id="SM00855">
    <property type="entry name" value="PGAM"/>
    <property type="match status" value="1"/>
</dbReference>
<evidence type="ECO:0000313" key="2">
    <source>
        <dbReference type="EMBL" id="MBP2402737.1"/>
    </source>
</evidence>
<dbReference type="Pfam" id="PF00300">
    <property type="entry name" value="His_Phos_1"/>
    <property type="match status" value="1"/>
</dbReference>
<keyword evidence="3" id="KW-1185">Reference proteome</keyword>
<name>A0ABS4Y1V3_9ACTN</name>
<dbReference type="InterPro" id="IPR029033">
    <property type="entry name" value="His_PPase_superfam"/>
</dbReference>
<gene>
    <name evidence="2" type="ORF">JO379_002206</name>
</gene>
<dbReference type="PANTHER" id="PTHR48100:SF15">
    <property type="entry name" value="SEDOHEPTULOSE 1,7-BISPHOSPHATASE"/>
    <property type="match status" value="1"/>
</dbReference>
<evidence type="ECO:0000256" key="1">
    <source>
        <dbReference type="SAM" id="MobiDB-lite"/>
    </source>
</evidence>
<proteinExistence type="predicted"/>
<organism evidence="2 3">
    <name type="scientific">Streptomyces syringium</name>
    <dbReference type="NCBI Taxonomy" id="76729"/>
    <lineage>
        <taxon>Bacteria</taxon>
        <taxon>Bacillati</taxon>
        <taxon>Actinomycetota</taxon>
        <taxon>Actinomycetes</taxon>
        <taxon>Kitasatosporales</taxon>
        <taxon>Streptomycetaceae</taxon>
        <taxon>Streptomyces</taxon>
    </lineage>
</organism>
<keyword evidence="2" id="KW-0413">Isomerase</keyword>
<dbReference type="InterPro" id="IPR050275">
    <property type="entry name" value="PGM_Phosphatase"/>
</dbReference>
<dbReference type="Proteomes" id="UP001519291">
    <property type="component" value="Unassembled WGS sequence"/>
</dbReference>